<sequence>MKMRNALLPAVFVVATASAGEMRIELEKGAGYDIVMENCTLCHSLDYIPMHSGFMKRTDWQATVDKMVNVMGAPIDKDDIPVIVDYLTTHYGVE</sequence>
<accession>A0ABM9I1C9</accession>
<dbReference type="Gene3D" id="1.10.760.10">
    <property type="entry name" value="Cytochrome c-like domain"/>
    <property type="match status" value="1"/>
</dbReference>
<reference evidence="1 2" key="1">
    <citation type="submission" date="2023-03" db="EMBL/GenBank/DDBJ databases">
        <authorList>
            <person name="Pearce D."/>
        </authorList>
    </citation>
    <scope>NUCLEOTIDE SEQUENCE [LARGE SCALE GENOMIC DNA]</scope>
    <source>
        <strain evidence="1">Msz</strain>
    </source>
</reference>
<dbReference type="RefSeq" id="WP_202901192.1">
    <property type="nucleotide sequence ID" value="NZ_OX458333.1"/>
</dbReference>
<dbReference type="SUPFAM" id="SSF46626">
    <property type="entry name" value="Cytochrome c"/>
    <property type="match status" value="1"/>
</dbReference>
<proteinExistence type="predicted"/>
<evidence type="ECO:0000313" key="2">
    <source>
        <dbReference type="Proteomes" id="UP001162030"/>
    </source>
</evidence>
<protein>
    <submittedName>
        <fullName evidence="1">Sulfite dehydrogenase (Cytochrome) subunit SorB</fullName>
    </submittedName>
</protein>
<dbReference type="EMBL" id="OX458333">
    <property type="protein sequence ID" value="CAI8825503.1"/>
    <property type="molecule type" value="Genomic_DNA"/>
</dbReference>
<gene>
    <name evidence="1" type="ORF">MSZNOR_2045</name>
</gene>
<dbReference type="InterPro" id="IPR036909">
    <property type="entry name" value="Cyt_c-like_dom_sf"/>
</dbReference>
<keyword evidence="2" id="KW-1185">Reference proteome</keyword>
<organism evidence="1 2">
    <name type="scientific">Methylocaldum szegediense</name>
    <dbReference type="NCBI Taxonomy" id="73780"/>
    <lineage>
        <taxon>Bacteria</taxon>
        <taxon>Pseudomonadati</taxon>
        <taxon>Pseudomonadota</taxon>
        <taxon>Gammaproteobacteria</taxon>
        <taxon>Methylococcales</taxon>
        <taxon>Methylococcaceae</taxon>
        <taxon>Methylocaldum</taxon>
    </lineage>
</organism>
<dbReference type="Proteomes" id="UP001162030">
    <property type="component" value="Chromosome"/>
</dbReference>
<evidence type="ECO:0000313" key="1">
    <source>
        <dbReference type="EMBL" id="CAI8825503.1"/>
    </source>
</evidence>
<name>A0ABM9I1C9_9GAMM</name>